<organism evidence="1 2">
    <name type="scientific">Methylobacterium pseudosasicola</name>
    <dbReference type="NCBI Taxonomy" id="582667"/>
    <lineage>
        <taxon>Bacteria</taxon>
        <taxon>Pseudomonadati</taxon>
        <taxon>Pseudomonadota</taxon>
        <taxon>Alphaproteobacteria</taxon>
        <taxon>Hyphomicrobiales</taxon>
        <taxon>Methylobacteriaceae</taxon>
        <taxon>Methylobacterium</taxon>
    </lineage>
</organism>
<keyword evidence="2" id="KW-1185">Reference proteome</keyword>
<dbReference type="EMBL" id="FOTK01000021">
    <property type="protein sequence ID" value="SFM15477.1"/>
    <property type="molecule type" value="Genomic_DNA"/>
</dbReference>
<dbReference type="STRING" id="582667.SAMN05192568_10219"/>
<dbReference type="OrthoDB" id="9894063at2"/>
<proteinExistence type="predicted"/>
<name>A0A1I4NJJ5_9HYPH</name>
<gene>
    <name evidence="1" type="ORF">SAMN05192568_10219</name>
</gene>
<evidence type="ECO:0000313" key="1">
    <source>
        <dbReference type="EMBL" id="SFM15477.1"/>
    </source>
</evidence>
<dbReference type="AlphaFoldDB" id="A0A1I4NJJ5"/>
<evidence type="ECO:0000313" key="2">
    <source>
        <dbReference type="Proteomes" id="UP000199048"/>
    </source>
</evidence>
<dbReference type="Proteomes" id="UP000199048">
    <property type="component" value="Unassembled WGS sequence"/>
</dbReference>
<protein>
    <submittedName>
        <fullName evidence="1">Uncharacterized protein</fullName>
    </submittedName>
</protein>
<accession>A0A1I4NJJ5</accession>
<sequence>MTDANVSRATNPETDVARWNLTLANLASNDNEPPGMRAGTMAPVLGMPLASTTAVAACLRFLL</sequence>
<dbReference type="RefSeq" id="WP_092043169.1">
    <property type="nucleotide sequence ID" value="NZ_FOTK01000021.1"/>
</dbReference>
<reference evidence="2" key="1">
    <citation type="submission" date="2016-10" db="EMBL/GenBank/DDBJ databases">
        <authorList>
            <person name="Varghese N."/>
            <person name="Submissions S."/>
        </authorList>
    </citation>
    <scope>NUCLEOTIDE SEQUENCE [LARGE SCALE GENOMIC DNA]</scope>
    <source>
        <strain evidence="2">BL36</strain>
    </source>
</reference>